<accession>A0A9Q1JIS7</accession>
<dbReference type="AlphaFoldDB" id="A0A9Q1JIS7"/>
<organism evidence="1 2">
    <name type="scientific">Carnegiea gigantea</name>
    <dbReference type="NCBI Taxonomy" id="171969"/>
    <lineage>
        <taxon>Eukaryota</taxon>
        <taxon>Viridiplantae</taxon>
        <taxon>Streptophyta</taxon>
        <taxon>Embryophyta</taxon>
        <taxon>Tracheophyta</taxon>
        <taxon>Spermatophyta</taxon>
        <taxon>Magnoliopsida</taxon>
        <taxon>eudicotyledons</taxon>
        <taxon>Gunneridae</taxon>
        <taxon>Pentapetalae</taxon>
        <taxon>Caryophyllales</taxon>
        <taxon>Cactineae</taxon>
        <taxon>Cactaceae</taxon>
        <taxon>Cactoideae</taxon>
        <taxon>Echinocereeae</taxon>
        <taxon>Carnegiea</taxon>
    </lineage>
</organism>
<dbReference type="Proteomes" id="UP001153076">
    <property type="component" value="Unassembled WGS sequence"/>
</dbReference>
<keyword evidence="2" id="KW-1185">Reference proteome</keyword>
<name>A0A9Q1JIS7_9CARY</name>
<proteinExistence type="predicted"/>
<sequence>MSCKQCKLCAHWPQLEQQHPDQVLGESSTLPEIDEGEEGANPESGVSCVDDVVLARHTPVGKGISMALELLSGTMEVGTATLMDEIGNDMTIDPAMQSVEHGLSITPENTNVEGAAVEEACRTPESEMTMSADMKDVACKGDGVGKRSNIVTYIKRRLRCEKPAAVHGIPYIDPTQQLRARKRQKDINEGMMVAETACASSGPCEG</sequence>
<reference evidence="1" key="1">
    <citation type="submission" date="2022-04" db="EMBL/GenBank/DDBJ databases">
        <title>Carnegiea gigantea Genome sequencing and assembly v2.</title>
        <authorList>
            <person name="Copetti D."/>
            <person name="Sanderson M.J."/>
            <person name="Burquez A."/>
            <person name="Wojciechowski M.F."/>
        </authorList>
    </citation>
    <scope>NUCLEOTIDE SEQUENCE</scope>
    <source>
        <strain evidence="1">SGP5-SGP5p</strain>
        <tissue evidence="1">Aerial part</tissue>
    </source>
</reference>
<gene>
    <name evidence="1" type="ORF">Cgig2_025781</name>
</gene>
<evidence type="ECO:0000313" key="2">
    <source>
        <dbReference type="Proteomes" id="UP001153076"/>
    </source>
</evidence>
<protein>
    <submittedName>
        <fullName evidence="1">Uncharacterized protein</fullName>
    </submittedName>
</protein>
<evidence type="ECO:0000313" key="1">
    <source>
        <dbReference type="EMBL" id="KAJ8424519.1"/>
    </source>
</evidence>
<comment type="caution">
    <text evidence="1">The sequence shown here is derived from an EMBL/GenBank/DDBJ whole genome shotgun (WGS) entry which is preliminary data.</text>
</comment>
<dbReference type="EMBL" id="JAKOGI010001661">
    <property type="protein sequence ID" value="KAJ8424519.1"/>
    <property type="molecule type" value="Genomic_DNA"/>
</dbReference>